<feature type="repeat" description="RCC1" evidence="4">
    <location>
        <begin position="419"/>
        <end position="469"/>
    </location>
</feature>
<keyword evidence="5" id="KW-0342">GTP-binding</keyword>
<dbReference type="Proteomes" id="UP000479000">
    <property type="component" value="Unassembled WGS sequence"/>
</dbReference>
<dbReference type="CDD" id="cd04163">
    <property type="entry name" value="Era"/>
    <property type="match status" value="1"/>
</dbReference>
<evidence type="ECO:0000256" key="5">
    <source>
        <dbReference type="PROSITE-ProRule" id="PRU01050"/>
    </source>
</evidence>
<feature type="region of interest" description="G2" evidence="5">
    <location>
        <begin position="80"/>
        <end position="84"/>
    </location>
</feature>
<dbReference type="PRINTS" id="PR00326">
    <property type="entry name" value="GTP1OBG"/>
</dbReference>
<dbReference type="InterPro" id="IPR000408">
    <property type="entry name" value="Reg_chr_condens"/>
</dbReference>
<evidence type="ECO:0000256" key="2">
    <source>
        <dbReference type="ARBA" id="ARBA00019149"/>
    </source>
</evidence>
<keyword evidence="9" id="KW-1185">Reference proteome</keyword>
<dbReference type="InterPro" id="IPR027417">
    <property type="entry name" value="P-loop_NTPase"/>
</dbReference>
<dbReference type="SUPFAM" id="SSF52540">
    <property type="entry name" value="P-loop containing nucleoside triphosphate hydrolases"/>
    <property type="match status" value="1"/>
</dbReference>
<proteinExistence type="inferred from homology"/>
<evidence type="ECO:0000256" key="3">
    <source>
        <dbReference type="ARBA" id="ARBA00030975"/>
    </source>
</evidence>
<accession>A0A6H5HQJ0</accession>
<feature type="region of interest" description="G4" evidence="5">
    <location>
        <begin position="170"/>
        <end position="173"/>
    </location>
</feature>
<dbReference type="InterPro" id="IPR000210">
    <property type="entry name" value="BTB/POZ_dom"/>
</dbReference>
<dbReference type="SMART" id="SM00225">
    <property type="entry name" value="BTB"/>
    <property type="match status" value="1"/>
</dbReference>
<protein>
    <recommendedName>
        <fullName evidence="2">GTPase Era, mitochondrial</fullName>
    </recommendedName>
    <alternativeName>
        <fullName evidence="3">ERA-like protein 1</fullName>
    </alternativeName>
</protein>
<dbReference type="PANTHER" id="PTHR42698">
    <property type="entry name" value="GTPASE ERA"/>
    <property type="match status" value="1"/>
</dbReference>
<dbReference type="Gene3D" id="2.130.10.30">
    <property type="entry name" value="Regulator of chromosome condensation 1/beta-lactamase-inhibitor protein II"/>
    <property type="match status" value="1"/>
</dbReference>
<dbReference type="PROSITE" id="PS50097">
    <property type="entry name" value="BTB"/>
    <property type="match status" value="1"/>
</dbReference>
<dbReference type="FunFam" id="3.40.50.300:FF:002220">
    <property type="entry name" value="GTPase Era, mitochondrial"/>
    <property type="match status" value="1"/>
</dbReference>
<dbReference type="PROSITE" id="PS51713">
    <property type="entry name" value="G_ERA"/>
    <property type="match status" value="1"/>
</dbReference>
<evidence type="ECO:0000313" key="8">
    <source>
        <dbReference type="EMBL" id="CAB0020752.1"/>
    </source>
</evidence>
<sequence length="934" mass="106288">MPSSMPSYIFGQFGRLHRNNTLLQSAVRSLSTSLKDTSPEQKLDKKILKVAMIGAPNAGKSTLINQIVKRRVFPVSKKIHTTRCRARAVYIEDDTQLVFLDTPGLVTSTESKKYKLEKEFMSGGEDAISEADLIGVVHDLSNGYTKAHLDPKVLRLLHLYKHKQSFLVMNKVDTVKSKRYLLDLADLLTGGNLDKPAANPGQLSEKLVAEVIRRKSYWEHFREIFMVSALFSEGTDDIRGYLLKSAYPGEWLFPKETFTDQTPVHLIEDTVRAALLDNLPQEIPYCLSVQLEYLDLHSDLVVILSFFGCSAFSRLGVLRSKEESEYCTNPKLHFSASSQQGIRTRQEVWGPRVRPGETSPQDRAENRTRNWTETRIRIPADARHVPNAILDGVRLFHVFPVFDGYMTSSLSAILVTEESEVYAIGRNRCMALGTAANPVFQPVNIPELNGLHIEALDTGILHGLALTDNGAVYEWGLDLDKDYSPESPATTRPRHVSWMKTYTILQIACGYVMKSFRLNSEPDSDLSPSPEVTDRTFGDQFLKIAMSGYPIDIAGCRWTSTLAVDTMNPVQVIVFTDDSRIGSVKNLIEAFTDDPTPQIRSSHLTDSNFEDIHVPTRLKVYKDLFNSERLSDIKFLLADKSIIFAHKCILIAYSNHFAKMLEDGRWKESESDTIDVSHYNPSAYKAYLYFLYNGSLMENLHVVELLEVYHLADEYLECALKKISLYNVSDNPRHPVICKAREFLGFNDIIHFQISKSVIESSTVAELYDWATLVACSVSHDDILKDWKWLHENLDCLPKFEREEDLSDFVCCKVKSMIAYSESQVVEDAEGLLMRNLVVDLTWIRSCWLKYDVQWDMQPPLCTLFPCELSKVSQAKEKELDHQWESHFDTYGFGVSMYRTTAMLELVLKGVPLSARRHMWLYFSGEILFLYFGA</sequence>
<evidence type="ECO:0000256" key="4">
    <source>
        <dbReference type="PROSITE-ProRule" id="PRU00235"/>
    </source>
</evidence>
<feature type="domain" description="Era-type G" evidence="7">
    <location>
        <begin position="46"/>
        <end position="248"/>
    </location>
</feature>
<dbReference type="Pfam" id="PF01926">
    <property type="entry name" value="MMR_HSR1"/>
    <property type="match status" value="1"/>
</dbReference>
<dbReference type="Pfam" id="PF00651">
    <property type="entry name" value="BTB"/>
    <property type="match status" value="1"/>
</dbReference>
<dbReference type="GO" id="GO:0019843">
    <property type="term" value="F:rRNA binding"/>
    <property type="evidence" value="ECO:0007669"/>
    <property type="project" value="TreeGrafter"/>
</dbReference>
<dbReference type="InterPro" id="IPR006073">
    <property type="entry name" value="GTP-bd"/>
</dbReference>
<comment type="similarity">
    <text evidence="1 5">Belongs to the TRAFAC class TrmE-Era-EngA-EngB-Septin-like GTPase superfamily. Era GTPase family.</text>
</comment>
<organism evidence="8 9">
    <name type="scientific">Nesidiocoris tenuis</name>
    <dbReference type="NCBI Taxonomy" id="355587"/>
    <lineage>
        <taxon>Eukaryota</taxon>
        <taxon>Metazoa</taxon>
        <taxon>Ecdysozoa</taxon>
        <taxon>Arthropoda</taxon>
        <taxon>Hexapoda</taxon>
        <taxon>Insecta</taxon>
        <taxon>Pterygota</taxon>
        <taxon>Neoptera</taxon>
        <taxon>Paraneoptera</taxon>
        <taxon>Hemiptera</taxon>
        <taxon>Heteroptera</taxon>
        <taxon>Panheteroptera</taxon>
        <taxon>Cimicomorpha</taxon>
        <taxon>Miridae</taxon>
        <taxon>Dicyphina</taxon>
        <taxon>Nesidiocoris</taxon>
    </lineage>
</organism>
<feature type="region of interest" description="G3" evidence="5">
    <location>
        <begin position="101"/>
        <end position="104"/>
    </location>
</feature>
<dbReference type="AlphaFoldDB" id="A0A6H5HQJ0"/>
<reference evidence="8 9" key="1">
    <citation type="submission" date="2020-02" db="EMBL/GenBank/DDBJ databases">
        <authorList>
            <person name="Ferguson B K."/>
        </authorList>
    </citation>
    <scope>NUCLEOTIDE SEQUENCE [LARGE SCALE GENOMIC DNA]</scope>
</reference>
<dbReference type="InterPro" id="IPR009091">
    <property type="entry name" value="RCC1/BLIP-II"/>
</dbReference>
<name>A0A6H5HQJ0_9HEMI</name>
<evidence type="ECO:0000313" key="9">
    <source>
        <dbReference type="Proteomes" id="UP000479000"/>
    </source>
</evidence>
<keyword evidence="5" id="KW-0547">Nucleotide-binding</keyword>
<dbReference type="PANTHER" id="PTHR42698:SF1">
    <property type="entry name" value="GTPASE ERA, MITOCHONDRIAL"/>
    <property type="match status" value="1"/>
</dbReference>
<feature type="domain" description="BTB" evidence="6">
    <location>
        <begin position="631"/>
        <end position="700"/>
    </location>
</feature>
<evidence type="ECO:0000259" key="6">
    <source>
        <dbReference type="PROSITE" id="PS50097"/>
    </source>
</evidence>
<dbReference type="PROSITE" id="PS50012">
    <property type="entry name" value="RCC1_3"/>
    <property type="match status" value="1"/>
</dbReference>
<dbReference type="InterPro" id="IPR030388">
    <property type="entry name" value="G_ERA_dom"/>
</dbReference>
<evidence type="ECO:0000256" key="1">
    <source>
        <dbReference type="ARBA" id="ARBA00007921"/>
    </source>
</evidence>
<dbReference type="GO" id="GO:0005759">
    <property type="term" value="C:mitochondrial matrix"/>
    <property type="evidence" value="ECO:0007669"/>
    <property type="project" value="TreeGrafter"/>
</dbReference>
<evidence type="ECO:0000259" key="7">
    <source>
        <dbReference type="PROSITE" id="PS51713"/>
    </source>
</evidence>
<dbReference type="SUPFAM" id="SSF50985">
    <property type="entry name" value="RCC1/BLIP-II"/>
    <property type="match status" value="1"/>
</dbReference>
<dbReference type="InterPro" id="IPR005662">
    <property type="entry name" value="GTPase_Era-like"/>
</dbReference>
<dbReference type="OrthoDB" id="8954335at2759"/>
<dbReference type="GO" id="GO:0043024">
    <property type="term" value="F:ribosomal small subunit binding"/>
    <property type="evidence" value="ECO:0007669"/>
    <property type="project" value="TreeGrafter"/>
</dbReference>
<dbReference type="SUPFAM" id="SSF54695">
    <property type="entry name" value="POZ domain"/>
    <property type="match status" value="1"/>
</dbReference>
<dbReference type="Gene3D" id="3.30.710.10">
    <property type="entry name" value="Potassium Channel Kv1.1, Chain A"/>
    <property type="match status" value="1"/>
</dbReference>
<dbReference type="EMBL" id="CADCXU010035704">
    <property type="protein sequence ID" value="CAB0020752.1"/>
    <property type="molecule type" value="Genomic_DNA"/>
</dbReference>
<dbReference type="NCBIfam" id="TIGR00231">
    <property type="entry name" value="small_GTP"/>
    <property type="match status" value="1"/>
</dbReference>
<dbReference type="InterPro" id="IPR011333">
    <property type="entry name" value="SKP1/BTB/POZ_sf"/>
</dbReference>
<dbReference type="InterPro" id="IPR005225">
    <property type="entry name" value="Small_GTP-bd"/>
</dbReference>
<feature type="region of interest" description="G5" evidence="5">
    <location>
        <begin position="227"/>
        <end position="229"/>
    </location>
</feature>
<gene>
    <name evidence="8" type="ORF">NTEN_LOCUS24303</name>
</gene>
<dbReference type="GO" id="GO:0005525">
    <property type="term" value="F:GTP binding"/>
    <property type="evidence" value="ECO:0007669"/>
    <property type="project" value="UniProtKB-UniRule"/>
</dbReference>
<dbReference type="GO" id="GO:0000028">
    <property type="term" value="P:ribosomal small subunit assembly"/>
    <property type="evidence" value="ECO:0007669"/>
    <property type="project" value="TreeGrafter"/>
</dbReference>
<feature type="region of interest" description="G1" evidence="5">
    <location>
        <begin position="54"/>
        <end position="61"/>
    </location>
</feature>
<dbReference type="Gene3D" id="3.40.50.300">
    <property type="entry name" value="P-loop containing nucleotide triphosphate hydrolases"/>
    <property type="match status" value="1"/>
</dbReference>